<reference evidence="2" key="1">
    <citation type="journal article" date="2019" name="Int. J. Syst. Evol. Microbiol.">
        <title>The Global Catalogue of Microorganisms (GCM) 10K type strain sequencing project: providing services to taxonomists for standard genome sequencing and annotation.</title>
        <authorList>
            <consortium name="The Broad Institute Genomics Platform"/>
            <consortium name="The Broad Institute Genome Sequencing Center for Infectious Disease"/>
            <person name="Wu L."/>
            <person name="Ma J."/>
        </authorList>
    </citation>
    <scope>NUCLEOTIDE SEQUENCE [LARGE SCALE GENOMIC DNA]</scope>
    <source>
        <strain evidence="2">JCM 30234</strain>
    </source>
</reference>
<keyword evidence="2" id="KW-1185">Reference proteome</keyword>
<organism evidence="1 2">
    <name type="scientific">Lentibacillus kimchii</name>
    <dbReference type="NCBI Taxonomy" id="1542911"/>
    <lineage>
        <taxon>Bacteria</taxon>
        <taxon>Bacillati</taxon>
        <taxon>Bacillota</taxon>
        <taxon>Bacilli</taxon>
        <taxon>Bacillales</taxon>
        <taxon>Bacillaceae</taxon>
        <taxon>Lentibacillus</taxon>
    </lineage>
</organism>
<dbReference type="GO" id="GO:0016787">
    <property type="term" value="F:hydrolase activity"/>
    <property type="evidence" value="ECO:0007669"/>
    <property type="project" value="UniProtKB-KW"/>
</dbReference>
<comment type="caution">
    <text evidence="1">The sequence shown here is derived from an EMBL/GenBank/DDBJ whole genome shotgun (WGS) entry which is preliminary data.</text>
</comment>
<dbReference type="EMBL" id="JBHTGR010000015">
    <property type="protein sequence ID" value="MFC7747088.1"/>
    <property type="molecule type" value="Genomic_DNA"/>
</dbReference>
<accession>A0ABW2UYD4</accession>
<evidence type="ECO:0000313" key="2">
    <source>
        <dbReference type="Proteomes" id="UP001596620"/>
    </source>
</evidence>
<keyword evidence="1" id="KW-0378">Hydrolase</keyword>
<name>A0ABW2UYD4_9BACI</name>
<dbReference type="Proteomes" id="UP001596620">
    <property type="component" value="Unassembled WGS sequence"/>
</dbReference>
<dbReference type="RefSeq" id="WP_382358608.1">
    <property type="nucleotide sequence ID" value="NZ_JBHTGR010000015.1"/>
</dbReference>
<sequence length="57" mass="6694">MKHLTLESKEFKRVMQNLHLENLNLPLEKQKRILKIVNSGAEITPSLIKDLMEHEDV</sequence>
<protein>
    <submittedName>
        <fullName evidence="1">Zn-dependent hydrolase</fullName>
    </submittedName>
</protein>
<evidence type="ECO:0000313" key="1">
    <source>
        <dbReference type="EMBL" id="MFC7747088.1"/>
    </source>
</evidence>
<gene>
    <name evidence="1" type="ORF">ACFQU8_07545</name>
</gene>
<proteinExistence type="predicted"/>